<dbReference type="Proteomes" id="UP000178187">
    <property type="component" value="Unassembled WGS sequence"/>
</dbReference>
<evidence type="ECO:0000313" key="3">
    <source>
        <dbReference type="Proteomes" id="UP000178187"/>
    </source>
</evidence>
<proteinExistence type="predicted"/>
<evidence type="ECO:0000313" key="2">
    <source>
        <dbReference type="EMBL" id="OGW97465.1"/>
    </source>
</evidence>
<dbReference type="SUPFAM" id="SSF51569">
    <property type="entry name" value="Aldolase"/>
    <property type="match status" value="1"/>
</dbReference>
<evidence type="ECO:0008006" key="4">
    <source>
        <dbReference type="Google" id="ProtNLM"/>
    </source>
</evidence>
<gene>
    <name evidence="2" type="ORF">A3G33_09760</name>
</gene>
<sequence length="491" mass="54548">MKVNISNEIAKVDLANLPSSSVARLYNPETRSNSFALDGFPKINVGAIHELPLPISWHERLIEIIEDWGALDMTTNQTLLRQLVESGAMDERIRELAKNLGGGNVGAIHELPLRIYSALYTQAAHEAGVIFSEVHSEWPAEGRVSQEASALITTLEILAKAAKEIHQQFSVSGFSEILGSYTKIPNLGGNVGPRAVEEATRAGVHVNVTLVFGIQHYLDAAQGYIRGLSKRVEDLRKEGKNDADIRNDLGQIYSVNSLFVSRIDRVMDPMIDQTAGAIHELPLQTLKGKTAVAQGKFIYRIFETVFLRKEFKDPEKILGKSATGQVGKLKKEFSKLRPIGANPQRLLMASTGVKADQPYHPLLYVLPFLGPWMHNTMPEDTLKIFSEWIQTLNDRKVAELKTRSIISEGLPEFEQAAANHQEWLDSVIGSGAERKITADQILREVIDSVLKPNQKTLDQICDELRDKGAEAFEVDEKATLDVIRNRMDGTV</sequence>
<reference evidence="2 3" key="1">
    <citation type="journal article" date="2016" name="Nat. Commun.">
        <title>Thousands of microbial genomes shed light on interconnected biogeochemical processes in an aquifer system.</title>
        <authorList>
            <person name="Anantharaman K."/>
            <person name="Brown C.T."/>
            <person name="Hug L.A."/>
            <person name="Sharon I."/>
            <person name="Castelle C.J."/>
            <person name="Probst A.J."/>
            <person name="Thomas B.C."/>
            <person name="Singh A."/>
            <person name="Wilkins M.J."/>
            <person name="Karaoz U."/>
            <person name="Brodie E.L."/>
            <person name="Williams K.H."/>
            <person name="Hubbard S.S."/>
            <person name="Banfield J.F."/>
        </authorList>
    </citation>
    <scope>NUCLEOTIDE SEQUENCE [LARGE SCALE GENOMIC DNA]</scope>
</reference>
<dbReference type="PANTHER" id="PTHR10683">
    <property type="entry name" value="TRANSALDOLASE"/>
    <property type="match status" value="1"/>
</dbReference>
<dbReference type="PANTHER" id="PTHR10683:SF31">
    <property type="entry name" value="TRANSALDOLASE"/>
    <property type="match status" value="1"/>
</dbReference>
<dbReference type="EMBL" id="MHFR01000042">
    <property type="protein sequence ID" value="OGW97465.1"/>
    <property type="molecule type" value="Genomic_DNA"/>
</dbReference>
<protein>
    <recommendedName>
        <fullName evidence="4">Transaldolase</fullName>
    </recommendedName>
</protein>
<evidence type="ECO:0000256" key="1">
    <source>
        <dbReference type="ARBA" id="ARBA00023270"/>
    </source>
</evidence>
<dbReference type="InterPro" id="IPR001585">
    <property type="entry name" value="TAL/FSA"/>
</dbReference>
<accession>A0A1G1KX71</accession>
<keyword evidence="1" id="KW-0704">Schiff base</keyword>
<dbReference type="Pfam" id="PF00923">
    <property type="entry name" value="TAL_FSA"/>
    <property type="match status" value="1"/>
</dbReference>
<comment type="caution">
    <text evidence="2">The sequence shown here is derived from an EMBL/GenBank/DDBJ whole genome shotgun (WGS) entry which is preliminary data.</text>
</comment>
<organism evidence="2 3">
    <name type="scientific">Candidatus Danuiimicrobium aquiferis</name>
    <dbReference type="NCBI Taxonomy" id="1801832"/>
    <lineage>
        <taxon>Bacteria</taxon>
        <taxon>Pseudomonadati</taxon>
        <taxon>Candidatus Omnitrophota</taxon>
        <taxon>Candidatus Danuiimicrobium</taxon>
    </lineage>
</organism>
<dbReference type="AlphaFoldDB" id="A0A1G1KX71"/>
<dbReference type="InterPro" id="IPR013785">
    <property type="entry name" value="Aldolase_TIM"/>
</dbReference>
<name>A0A1G1KX71_9BACT</name>
<dbReference type="Gene3D" id="3.20.20.70">
    <property type="entry name" value="Aldolase class I"/>
    <property type="match status" value="1"/>
</dbReference>
<dbReference type="GO" id="GO:0005975">
    <property type="term" value="P:carbohydrate metabolic process"/>
    <property type="evidence" value="ECO:0007669"/>
    <property type="project" value="InterPro"/>
</dbReference>